<sequence length="187" mass="20794">MIQITTIVNPNLVNIGLTRWKDRNNCDEFTVCPAADGGVEYLDVNAPIKDMISLGVNINIGSTLPHNFSFIRISGIVAMLEISRQGWHAGGAHGSAYAATFIPEFEDDHVLGVEYLQKEDDVYTLTFYFRKSSDVSLFGQEGTGAVSRTAWEDYRQGADAVLELEYNLSTRTRKVKRSPETATLQIQ</sequence>
<evidence type="ECO:0000313" key="1">
    <source>
        <dbReference type="EMBL" id="EPS36023.1"/>
    </source>
</evidence>
<reference evidence="2" key="2">
    <citation type="submission" date="2013-04" db="EMBL/GenBank/DDBJ databases">
        <title>Genomic mechanisms accounting for the adaptation to parasitism in nematode-trapping fungi.</title>
        <authorList>
            <person name="Ahren D.G."/>
        </authorList>
    </citation>
    <scope>NUCLEOTIDE SEQUENCE [LARGE SCALE GENOMIC DNA]</scope>
    <source>
        <strain evidence="2">CBS 200.50</strain>
    </source>
</reference>
<gene>
    <name evidence="1" type="ORF">H072_10472</name>
</gene>
<keyword evidence="2" id="KW-1185">Reference proteome</keyword>
<comment type="caution">
    <text evidence="1">The sequence shown here is derived from an EMBL/GenBank/DDBJ whole genome shotgun (WGS) entry which is preliminary data.</text>
</comment>
<dbReference type="AlphaFoldDB" id="S8BA87"/>
<proteinExistence type="predicted"/>
<dbReference type="HOGENOM" id="CLU_1447628_0_0_1"/>
<dbReference type="Proteomes" id="UP000015100">
    <property type="component" value="Unassembled WGS sequence"/>
</dbReference>
<organism evidence="1 2">
    <name type="scientific">Dactylellina haptotyla (strain CBS 200.50)</name>
    <name type="common">Nematode-trapping fungus</name>
    <name type="synonym">Monacrosporium haptotylum</name>
    <dbReference type="NCBI Taxonomy" id="1284197"/>
    <lineage>
        <taxon>Eukaryota</taxon>
        <taxon>Fungi</taxon>
        <taxon>Dikarya</taxon>
        <taxon>Ascomycota</taxon>
        <taxon>Pezizomycotina</taxon>
        <taxon>Orbiliomycetes</taxon>
        <taxon>Orbiliales</taxon>
        <taxon>Orbiliaceae</taxon>
        <taxon>Dactylellina</taxon>
    </lineage>
</organism>
<dbReference type="EMBL" id="AQGS01000985">
    <property type="protein sequence ID" value="EPS36023.1"/>
    <property type="molecule type" value="Genomic_DNA"/>
</dbReference>
<reference evidence="1 2" key="1">
    <citation type="journal article" date="2013" name="PLoS Genet.">
        <title>Genomic mechanisms accounting for the adaptation to parasitism in nematode-trapping fungi.</title>
        <authorList>
            <person name="Meerupati T."/>
            <person name="Andersson K.M."/>
            <person name="Friman E."/>
            <person name="Kumar D."/>
            <person name="Tunlid A."/>
            <person name="Ahren D."/>
        </authorList>
    </citation>
    <scope>NUCLEOTIDE SEQUENCE [LARGE SCALE GENOMIC DNA]</scope>
    <source>
        <strain evidence="1 2">CBS 200.50</strain>
    </source>
</reference>
<evidence type="ECO:0000313" key="2">
    <source>
        <dbReference type="Proteomes" id="UP000015100"/>
    </source>
</evidence>
<name>S8BA87_DACHA</name>
<protein>
    <submittedName>
        <fullName evidence="1">Uncharacterized protein</fullName>
    </submittedName>
</protein>
<accession>S8BA87</accession>